<evidence type="ECO:0000256" key="2">
    <source>
        <dbReference type="SAM" id="Phobius"/>
    </source>
</evidence>
<dbReference type="Proteomes" id="UP000317893">
    <property type="component" value="Unassembled WGS sequence"/>
</dbReference>
<dbReference type="AlphaFoldDB" id="A0A542E3C6"/>
<comment type="caution">
    <text evidence="3">The sequence shown here is derived from an EMBL/GenBank/DDBJ whole genome shotgun (WGS) entry which is preliminary data.</text>
</comment>
<sequence length="94" mass="9887">MTTSQSTPTAHPTDATPQDAPLDQPVVLPQDPAAASAPESTDCASRSWSVPPAFMAAVPMIATGLFLLTHSWVFFLMIPAVMMLGRGGCFGGRR</sequence>
<accession>A0A542E3C6</accession>
<dbReference type="RefSeq" id="WP_141849068.1">
    <property type="nucleotide sequence ID" value="NZ_BAAAPR010000007.1"/>
</dbReference>
<evidence type="ECO:0000313" key="4">
    <source>
        <dbReference type="Proteomes" id="UP000317893"/>
    </source>
</evidence>
<feature type="transmembrane region" description="Helical" evidence="2">
    <location>
        <begin position="56"/>
        <end position="84"/>
    </location>
</feature>
<keyword evidence="2" id="KW-1133">Transmembrane helix</keyword>
<keyword evidence="4" id="KW-1185">Reference proteome</keyword>
<dbReference type="EMBL" id="VFMN01000001">
    <property type="protein sequence ID" value="TQJ09744.1"/>
    <property type="molecule type" value="Genomic_DNA"/>
</dbReference>
<organism evidence="3 4">
    <name type="scientific">Lapillicoccus jejuensis</name>
    <dbReference type="NCBI Taxonomy" id="402171"/>
    <lineage>
        <taxon>Bacteria</taxon>
        <taxon>Bacillati</taxon>
        <taxon>Actinomycetota</taxon>
        <taxon>Actinomycetes</taxon>
        <taxon>Micrococcales</taxon>
        <taxon>Intrasporangiaceae</taxon>
        <taxon>Lapillicoccus</taxon>
    </lineage>
</organism>
<keyword evidence="2" id="KW-0472">Membrane</keyword>
<keyword evidence="2" id="KW-0812">Transmembrane</keyword>
<feature type="region of interest" description="Disordered" evidence="1">
    <location>
        <begin position="1"/>
        <end position="46"/>
    </location>
</feature>
<gene>
    <name evidence="3" type="ORF">FB458_2858</name>
</gene>
<evidence type="ECO:0000313" key="3">
    <source>
        <dbReference type="EMBL" id="TQJ09744.1"/>
    </source>
</evidence>
<proteinExistence type="predicted"/>
<protein>
    <submittedName>
        <fullName evidence="3">Uncharacterized protein</fullName>
    </submittedName>
</protein>
<name>A0A542E3C6_9MICO</name>
<feature type="compositionally biased region" description="Polar residues" evidence="1">
    <location>
        <begin position="1"/>
        <end position="10"/>
    </location>
</feature>
<reference evidence="3 4" key="1">
    <citation type="submission" date="2019-06" db="EMBL/GenBank/DDBJ databases">
        <title>Sequencing the genomes of 1000 actinobacteria strains.</title>
        <authorList>
            <person name="Klenk H.-P."/>
        </authorList>
    </citation>
    <scope>NUCLEOTIDE SEQUENCE [LARGE SCALE GENOMIC DNA]</scope>
    <source>
        <strain evidence="3 4">DSM 18607</strain>
    </source>
</reference>
<dbReference type="OrthoDB" id="3534574at2"/>
<evidence type="ECO:0000256" key="1">
    <source>
        <dbReference type="SAM" id="MobiDB-lite"/>
    </source>
</evidence>